<sequence>MFRFTYSVVLSILASVAGCASSGRPPAASVPPPPVRSGQTLDAQHGVVVSVCRIASTVGANVLRDGGNAVDAAVATAFALAVTWPEAGNIGGGGFMMVGEPSRVGQPAVHFIDYRETGPAEVKADTFAGKPTSHQLAGTPGTVRGLFTAHQTYGTKRFAWKDLVLPAAKIAEEGFVVDAALAASLNSGLARSEAFPEFRRVYGKVDGSAWKAGDRLTLPDLAATLHAIAERGPGEFYEGETASRIVAEMQSGGGLISAGDLKNYRARLREPIVGTFKGYTIFAPPPPSSGGIALLQMLNMFETLDLRADQRWSASTVHTIVEAMRRAFADRARYLGDPDYGTVPVAELVSKDHARQLASTIDPLKATSSEQVAPWAQLSETGGQTTHFSVVDVNGLAVSNTYTLEQSFGGKVVVRRAGFLLNNELGDFNPRPGQTNRNGQIGTPPNLAAGGKRPLSSMTPVIIARNGKIVLVTGSPGGRTIINTVTQVVVNRLAFGMSLRQAVDAPRLHHQWLPDGIRVERSLAEQHLQTLEGLKAMGHAIDATMPSRQGDAHSIEIDPATGRLTGVADKRIGGSAAGY</sequence>
<dbReference type="EC" id="2.3.2.2" evidence="11"/>
<dbReference type="PROSITE" id="PS51257">
    <property type="entry name" value="PROKAR_LIPOPROTEIN"/>
    <property type="match status" value="1"/>
</dbReference>
<keyword evidence="5 11" id="KW-0378">Hydrolase</keyword>
<feature type="chain" id="PRO_5034350714" description="Glutathione hydrolase proenzyme" evidence="13">
    <location>
        <begin position="21"/>
        <end position="579"/>
    </location>
</feature>
<feature type="signal peptide" evidence="13">
    <location>
        <begin position="1"/>
        <end position="20"/>
    </location>
</feature>
<feature type="compositionally biased region" description="Polar residues" evidence="12">
    <location>
        <begin position="432"/>
        <end position="443"/>
    </location>
</feature>
<dbReference type="KEGG" id="hbs:IPV69_11885"/>
<organism evidence="14 15">
    <name type="scientific">Humisphaera borealis</name>
    <dbReference type="NCBI Taxonomy" id="2807512"/>
    <lineage>
        <taxon>Bacteria</taxon>
        <taxon>Pseudomonadati</taxon>
        <taxon>Planctomycetota</taxon>
        <taxon>Phycisphaerae</taxon>
        <taxon>Tepidisphaerales</taxon>
        <taxon>Tepidisphaeraceae</taxon>
        <taxon>Humisphaera</taxon>
    </lineage>
</organism>
<dbReference type="GO" id="GO:0006750">
    <property type="term" value="P:glutathione biosynthetic process"/>
    <property type="evidence" value="ECO:0007669"/>
    <property type="project" value="UniProtKB-KW"/>
</dbReference>
<dbReference type="PANTHER" id="PTHR43199:SF1">
    <property type="entry name" value="GLUTATHIONE HYDROLASE PROENZYME"/>
    <property type="match status" value="1"/>
</dbReference>
<comment type="subunit">
    <text evidence="11">This enzyme consists of two polypeptide chains, which are synthesized in precursor form from a single polypeptide.</text>
</comment>
<keyword evidence="4 11" id="KW-0808">Transferase</keyword>
<evidence type="ECO:0000256" key="1">
    <source>
        <dbReference type="ARBA" id="ARBA00001049"/>
    </source>
</evidence>
<comment type="similarity">
    <text evidence="3 11">Belongs to the gamma-glutamyltransferase family.</text>
</comment>
<dbReference type="PRINTS" id="PR01210">
    <property type="entry name" value="GGTRANSPTASE"/>
</dbReference>
<dbReference type="EC" id="3.4.19.13" evidence="11"/>
<dbReference type="InterPro" id="IPR043137">
    <property type="entry name" value="GGT_ssub_C"/>
</dbReference>
<comment type="catalytic activity">
    <reaction evidence="1 11">
        <text>an S-substituted glutathione + H2O = an S-substituted L-cysteinylglycine + L-glutamate</text>
        <dbReference type="Rhea" id="RHEA:59468"/>
        <dbReference type="ChEBI" id="CHEBI:15377"/>
        <dbReference type="ChEBI" id="CHEBI:29985"/>
        <dbReference type="ChEBI" id="CHEBI:90779"/>
        <dbReference type="ChEBI" id="CHEBI:143103"/>
        <dbReference type="EC" id="3.4.19.13"/>
    </reaction>
</comment>
<dbReference type="PANTHER" id="PTHR43199">
    <property type="entry name" value="GLUTATHIONE HYDROLASE"/>
    <property type="match status" value="1"/>
</dbReference>
<evidence type="ECO:0000256" key="2">
    <source>
        <dbReference type="ARBA" id="ARBA00001089"/>
    </source>
</evidence>
<evidence type="ECO:0000256" key="6">
    <source>
        <dbReference type="ARBA" id="ARBA00023145"/>
    </source>
</evidence>
<evidence type="ECO:0000256" key="5">
    <source>
        <dbReference type="ARBA" id="ARBA00022801"/>
    </source>
</evidence>
<keyword evidence="6 11" id="KW-0865">Zymogen</keyword>
<proteinExistence type="inferred from homology"/>
<keyword evidence="13" id="KW-0732">Signal</keyword>
<evidence type="ECO:0000256" key="9">
    <source>
        <dbReference type="PIRSR" id="PIRSR600101-1"/>
    </source>
</evidence>
<dbReference type="Proteomes" id="UP000593765">
    <property type="component" value="Chromosome"/>
</dbReference>
<keyword evidence="7 11" id="KW-0012">Acyltransferase</keyword>
<dbReference type="InterPro" id="IPR051792">
    <property type="entry name" value="GGT_bact"/>
</dbReference>
<evidence type="ECO:0000256" key="4">
    <source>
        <dbReference type="ARBA" id="ARBA00022679"/>
    </source>
</evidence>
<dbReference type="Pfam" id="PF01019">
    <property type="entry name" value="G_glu_transpept"/>
    <property type="match status" value="1"/>
</dbReference>
<reference evidence="14 15" key="1">
    <citation type="submission" date="2020-10" db="EMBL/GenBank/DDBJ databases">
        <title>Wide distribution of Phycisphaera-like planctomycetes from WD2101 soil group in peatlands and genome analysis of the first cultivated representative.</title>
        <authorList>
            <person name="Dedysh S.N."/>
            <person name="Beletsky A.V."/>
            <person name="Ivanova A."/>
            <person name="Kulichevskaya I.S."/>
            <person name="Suzina N.E."/>
            <person name="Philippov D.A."/>
            <person name="Rakitin A.L."/>
            <person name="Mardanov A.V."/>
            <person name="Ravin N.V."/>
        </authorList>
    </citation>
    <scope>NUCLEOTIDE SEQUENCE [LARGE SCALE GENOMIC DNA]</scope>
    <source>
        <strain evidence="14 15">M1803</strain>
    </source>
</reference>
<comment type="catalytic activity">
    <reaction evidence="8 11">
        <text>an N-terminal (5-L-glutamyl)-[peptide] + an alpha-amino acid = 5-L-glutamyl amino acid + an N-terminal L-alpha-aminoacyl-[peptide]</text>
        <dbReference type="Rhea" id="RHEA:23904"/>
        <dbReference type="Rhea" id="RHEA-COMP:9780"/>
        <dbReference type="Rhea" id="RHEA-COMP:9795"/>
        <dbReference type="ChEBI" id="CHEBI:77644"/>
        <dbReference type="ChEBI" id="CHEBI:78597"/>
        <dbReference type="ChEBI" id="CHEBI:78599"/>
        <dbReference type="ChEBI" id="CHEBI:78608"/>
        <dbReference type="EC" id="2.3.2.2"/>
    </reaction>
</comment>
<evidence type="ECO:0000256" key="8">
    <source>
        <dbReference type="ARBA" id="ARBA00047417"/>
    </source>
</evidence>
<dbReference type="RefSeq" id="WP_206295329.1">
    <property type="nucleotide sequence ID" value="NZ_CP063458.1"/>
</dbReference>
<evidence type="ECO:0000256" key="11">
    <source>
        <dbReference type="RuleBase" id="RU368036"/>
    </source>
</evidence>
<feature type="binding site" evidence="10">
    <location>
        <begin position="456"/>
        <end position="457"/>
    </location>
    <ligand>
        <name>L-glutamate</name>
        <dbReference type="ChEBI" id="CHEBI:29985"/>
    </ligand>
</feature>
<dbReference type="GO" id="GO:0103068">
    <property type="term" value="F:leukotriene C4 gamma-glutamyl transferase activity"/>
    <property type="evidence" value="ECO:0007669"/>
    <property type="project" value="UniProtKB-EC"/>
</dbReference>
<dbReference type="InterPro" id="IPR043138">
    <property type="entry name" value="GGT_lsub"/>
</dbReference>
<accession>A0A7M2X2V0</accession>
<gene>
    <name evidence="14" type="primary">ggt</name>
    <name evidence="14" type="ORF">IPV69_11885</name>
</gene>
<dbReference type="EMBL" id="CP063458">
    <property type="protein sequence ID" value="QOV92004.1"/>
    <property type="molecule type" value="Genomic_DNA"/>
</dbReference>
<evidence type="ECO:0000313" key="14">
    <source>
        <dbReference type="EMBL" id="QOV92004.1"/>
    </source>
</evidence>
<dbReference type="GO" id="GO:0006751">
    <property type="term" value="P:glutathione catabolic process"/>
    <property type="evidence" value="ECO:0007669"/>
    <property type="project" value="UniProtKB-UniRule"/>
</dbReference>
<dbReference type="GO" id="GO:0036374">
    <property type="term" value="F:glutathione hydrolase activity"/>
    <property type="evidence" value="ECO:0007669"/>
    <property type="project" value="UniProtKB-UniRule"/>
</dbReference>
<comment type="PTM">
    <text evidence="11">Cleaved by autocatalysis into a large and a small subunit.</text>
</comment>
<feature type="binding site" evidence="10">
    <location>
        <position position="478"/>
    </location>
    <ligand>
        <name>L-glutamate</name>
        <dbReference type="ChEBI" id="CHEBI:29985"/>
    </ligand>
</feature>
<dbReference type="AlphaFoldDB" id="A0A7M2X2V0"/>
<dbReference type="Gene3D" id="3.60.20.40">
    <property type="match status" value="1"/>
</dbReference>
<dbReference type="InterPro" id="IPR000101">
    <property type="entry name" value="GGT_peptidase"/>
</dbReference>
<evidence type="ECO:0000256" key="13">
    <source>
        <dbReference type="SAM" id="SignalP"/>
    </source>
</evidence>
<keyword evidence="15" id="KW-1185">Reference proteome</keyword>
<evidence type="ECO:0000256" key="7">
    <source>
        <dbReference type="ARBA" id="ARBA00023315"/>
    </source>
</evidence>
<dbReference type="UniPathway" id="UPA00204"/>
<feature type="binding site" evidence="10">
    <location>
        <position position="115"/>
    </location>
    <ligand>
        <name>L-glutamate</name>
        <dbReference type="ChEBI" id="CHEBI:29985"/>
    </ligand>
</feature>
<dbReference type="Gene3D" id="1.10.246.130">
    <property type="match status" value="1"/>
</dbReference>
<comment type="catalytic activity">
    <reaction evidence="2 11">
        <text>glutathione + H2O = L-cysteinylglycine + L-glutamate</text>
        <dbReference type="Rhea" id="RHEA:28807"/>
        <dbReference type="ChEBI" id="CHEBI:15377"/>
        <dbReference type="ChEBI" id="CHEBI:29985"/>
        <dbReference type="ChEBI" id="CHEBI:57925"/>
        <dbReference type="ChEBI" id="CHEBI:61694"/>
        <dbReference type="EC" id="3.4.19.13"/>
    </reaction>
</comment>
<feature type="binding site" evidence="10">
    <location>
        <position position="427"/>
    </location>
    <ligand>
        <name>L-glutamate</name>
        <dbReference type="ChEBI" id="CHEBI:29985"/>
    </ligand>
</feature>
<dbReference type="SUPFAM" id="SSF56235">
    <property type="entry name" value="N-terminal nucleophile aminohydrolases (Ntn hydrolases)"/>
    <property type="match status" value="1"/>
</dbReference>
<dbReference type="NCBIfam" id="TIGR00066">
    <property type="entry name" value="g_glut_trans"/>
    <property type="match status" value="1"/>
</dbReference>
<protein>
    <recommendedName>
        <fullName evidence="11">Glutathione hydrolase proenzyme</fullName>
        <ecNumber evidence="11">2.3.2.2</ecNumber>
        <ecNumber evidence="11">3.4.19.13</ecNumber>
    </recommendedName>
    <component>
        <recommendedName>
            <fullName evidence="11">Glutathione hydrolase large chain</fullName>
        </recommendedName>
    </component>
    <component>
        <recommendedName>
            <fullName evidence="11">Glutathione hydrolase small chain</fullName>
        </recommendedName>
    </component>
</protein>
<name>A0A7M2X2V0_9BACT</name>
<dbReference type="InterPro" id="IPR029055">
    <property type="entry name" value="Ntn_hydrolases_N"/>
</dbReference>
<keyword evidence="11" id="KW-0317">Glutathione biosynthesis</keyword>
<evidence type="ECO:0000256" key="12">
    <source>
        <dbReference type="SAM" id="MobiDB-lite"/>
    </source>
</evidence>
<feature type="active site" description="Nucleophile" evidence="9">
    <location>
        <position position="385"/>
    </location>
</feature>
<evidence type="ECO:0000256" key="3">
    <source>
        <dbReference type="ARBA" id="ARBA00009381"/>
    </source>
</evidence>
<evidence type="ECO:0000313" key="15">
    <source>
        <dbReference type="Proteomes" id="UP000593765"/>
    </source>
</evidence>
<feature type="region of interest" description="Disordered" evidence="12">
    <location>
        <begin position="428"/>
        <end position="453"/>
    </location>
</feature>
<evidence type="ECO:0000256" key="10">
    <source>
        <dbReference type="PIRSR" id="PIRSR600101-2"/>
    </source>
</evidence>
<comment type="pathway">
    <text evidence="11">Sulfur metabolism; glutathione metabolism.</text>
</comment>